<protein>
    <submittedName>
        <fullName evidence="2">Uncharacterized protein</fullName>
    </submittedName>
</protein>
<dbReference type="Gene3D" id="3.90.550.20">
    <property type="match status" value="1"/>
</dbReference>
<dbReference type="Pfam" id="PF04488">
    <property type="entry name" value="Gly_transf_sug"/>
    <property type="match status" value="1"/>
</dbReference>
<reference evidence="2" key="1">
    <citation type="journal article" date="2020" name="Nature">
        <title>Giant virus diversity and host interactions through global metagenomics.</title>
        <authorList>
            <person name="Schulz F."/>
            <person name="Roux S."/>
            <person name="Paez-Espino D."/>
            <person name="Jungbluth S."/>
            <person name="Walsh D.A."/>
            <person name="Denef V.J."/>
            <person name="McMahon K.D."/>
            <person name="Konstantinidis K.T."/>
            <person name="Eloe-Fadrosh E.A."/>
            <person name="Kyrpides N.C."/>
            <person name="Woyke T."/>
        </authorList>
    </citation>
    <scope>NUCLEOTIDE SEQUENCE</scope>
    <source>
        <strain evidence="2">GVMAG-M-3300023184-53</strain>
    </source>
</reference>
<dbReference type="GO" id="GO:0051999">
    <property type="term" value="P:mannosyl-inositol phosphorylceramide biosynthetic process"/>
    <property type="evidence" value="ECO:0007669"/>
    <property type="project" value="TreeGrafter"/>
</dbReference>
<dbReference type="GO" id="GO:0016020">
    <property type="term" value="C:membrane"/>
    <property type="evidence" value="ECO:0007669"/>
    <property type="project" value="GOC"/>
</dbReference>
<dbReference type="PANTHER" id="PTHR32385:SF15">
    <property type="entry name" value="INOSITOL PHOSPHOCERAMIDE MANNOSYLTRANSFERASE 1"/>
    <property type="match status" value="1"/>
</dbReference>
<organism evidence="2">
    <name type="scientific">viral metagenome</name>
    <dbReference type="NCBI Taxonomy" id="1070528"/>
    <lineage>
        <taxon>unclassified sequences</taxon>
        <taxon>metagenomes</taxon>
        <taxon>organismal metagenomes</taxon>
    </lineage>
</organism>
<evidence type="ECO:0000256" key="1">
    <source>
        <dbReference type="ARBA" id="ARBA00022679"/>
    </source>
</evidence>
<dbReference type="PANTHER" id="PTHR32385">
    <property type="entry name" value="MANNOSYL PHOSPHORYLINOSITOL CERAMIDE SYNTHASE"/>
    <property type="match status" value="1"/>
</dbReference>
<name>A0A6C0IA37_9ZZZZ</name>
<dbReference type="AlphaFoldDB" id="A0A6C0IA37"/>
<dbReference type="InterPro" id="IPR051706">
    <property type="entry name" value="Glycosyltransferase_domain"/>
</dbReference>
<keyword evidence="1" id="KW-0808">Transferase</keyword>
<evidence type="ECO:0000313" key="2">
    <source>
        <dbReference type="EMBL" id="QHT89206.1"/>
    </source>
</evidence>
<dbReference type="InterPro" id="IPR007577">
    <property type="entry name" value="GlycoTrfase_DXD_sugar-bd_CS"/>
</dbReference>
<accession>A0A6C0IA37</accession>
<dbReference type="InterPro" id="IPR029044">
    <property type="entry name" value="Nucleotide-diphossugar_trans"/>
</dbReference>
<dbReference type="EMBL" id="MN740137">
    <property type="protein sequence ID" value="QHT89206.1"/>
    <property type="molecule type" value="Genomic_DNA"/>
</dbReference>
<proteinExistence type="predicted"/>
<dbReference type="GO" id="GO:0000030">
    <property type="term" value="F:mannosyltransferase activity"/>
    <property type="evidence" value="ECO:0007669"/>
    <property type="project" value="TreeGrafter"/>
</dbReference>
<sequence>MVMIIVLIVILLIIILLIEKFIKLDTFISNDIDKNIPNTIHKIFIDDTMEIIEQTEELSNAIKSWKILNPEYTLKIYSGNDCIKYLKENFTQDHLDCFETLKPYSYKTDFMRYCILYNEGGWYTDWQQILLVPLDVINDKNYEWVSCWDTTGGDGKKYKCMQNGFFGCSINNSILKNIINKCIENTKNFYYGKTPWHPTGPCLLGEIFREQNNINVNIGYTFNDSNDGPCFNINNKKVIINKCCVSRNVPGSLFNKGNNYMELWKNKKMYNNKMYNKKMYNFVENTCVLLTMTVNIRTINNKNTPSNSSENRLIMYNNVINDYLQKTNLDIYIIESSGYSFNYFDNNPRIRICSFISDNHIYCKKCEATPFEAESILYALKYFNLKDTFKNIIKITGRYYIPNLDNLIMDIPEDADIFFQYTKKYNQQSSEIFGCKTIHLENIMNDIIKNSKNNMNFEKSIFKLNNSNYKNYRFPKIILETPIRRGGDNKLIHYL</sequence>
<dbReference type="SUPFAM" id="SSF53448">
    <property type="entry name" value="Nucleotide-diphospho-sugar transferases"/>
    <property type="match status" value="1"/>
</dbReference>